<gene>
    <name evidence="2" type="ORF">M422DRAFT_67853</name>
</gene>
<dbReference type="Proteomes" id="UP000054279">
    <property type="component" value="Unassembled WGS sequence"/>
</dbReference>
<evidence type="ECO:0000259" key="1">
    <source>
        <dbReference type="Pfam" id="PF01926"/>
    </source>
</evidence>
<proteinExistence type="predicted"/>
<dbReference type="HOGENOM" id="CLU_1272981_0_0_1"/>
<feature type="domain" description="G" evidence="1">
    <location>
        <begin position="29"/>
        <end position="87"/>
    </location>
</feature>
<dbReference type="GO" id="GO:0005525">
    <property type="term" value="F:GTP binding"/>
    <property type="evidence" value="ECO:0007669"/>
    <property type="project" value="InterPro"/>
</dbReference>
<evidence type="ECO:0000313" key="2">
    <source>
        <dbReference type="EMBL" id="KIJ43542.1"/>
    </source>
</evidence>
<dbReference type="InterPro" id="IPR006073">
    <property type="entry name" value="GTP-bd"/>
</dbReference>
<dbReference type="Gene3D" id="3.40.50.300">
    <property type="entry name" value="P-loop containing nucleotide triphosphate hydrolases"/>
    <property type="match status" value="1"/>
</dbReference>
<dbReference type="Pfam" id="PF01926">
    <property type="entry name" value="MMR_HSR1"/>
    <property type="match status" value="1"/>
</dbReference>
<protein>
    <recommendedName>
        <fullName evidence="1">G domain-containing protein</fullName>
    </recommendedName>
</protein>
<reference evidence="2 3" key="1">
    <citation type="submission" date="2014-06" db="EMBL/GenBank/DDBJ databases">
        <title>Evolutionary Origins and Diversification of the Mycorrhizal Mutualists.</title>
        <authorList>
            <consortium name="DOE Joint Genome Institute"/>
            <consortium name="Mycorrhizal Genomics Consortium"/>
            <person name="Kohler A."/>
            <person name="Kuo A."/>
            <person name="Nagy L.G."/>
            <person name="Floudas D."/>
            <person name="Copeland A."/>
            <person name="Barry K.W."/>
            <person name="Cichocki N."/>
            <person name="Veneault-Fourrey C."/>
            <person name="LaButti K."/>
            <person name="Lindquist E.A."/>
            <person name="Lipzen A."/>
            <person name="Lundell T."/>
            <person name="Morin E."/>
            <person name="Murat C."/>
            <person name="Riley R."/>
            <person name="Ohm R."/>
            <person name="Sun H."/>
            <person name="Tunlid A."/>
            <person name="Henrissat B."/>
            <person name="Grigoriev I.V."/>
            <person name="Hibbett D.S."/>
            <person name="Martin F."/>
        </authorList>
    </citation>
    <scope>NUCLEOTIDE SEQUENCE [LARGE SCALE GENOMIC DNA]</scope>
    <source>
        <strain evidence="2 3">SS14</strain>
    </source>
</reference>
<dbReference type="SUPFAM" id="SSF52540">
    <property type="entry name" value="P-loop containing nucleoside triphosphate hydrolases"/>
    <property type="match status" value="1"/>
</dbReference>
<organism evidence="2 3">
    <name type="scientific">Sphaerobolus stellatus (strain SS14)</name>
    <dbReference type="NCBI Taxonomy" id="990650"/>
    <lineage>
        <taxon>Eukaryota</taxon>
        <taxon>Fungi</taxon>
        <taxon>Dikarya</taxon>
        <taxon>Basidiomycota</taxon>
        <taxon>Agaricomycotina</taxon>
        <taxon>Agaricomycetes</taxon>
        <taxon>Phallomycetidae</taxon>
        <taxon>Geastrales</taxon>
        <taxon>Sphaerobolaceae</taxon>
        <taxon>Sphaerobolus</taxon>
    </lineage>
</organism>
<dbReference type="AlphaFoldDB" id="A0A0C9VNG6"/>
<dbReference type="EMBL" id="KN837122">
    <property type="protein sequence ID" value="KIJ43542.1"/>
    <property type="molecule type" value="Genomic_DNA"/>
</dbReference>
<sequence length="217" mass="24562">MDGMGKAISKFLRPNAHGQDFGGITVPAIIVLGSPGSGKSTFINTVTQSNNLEICHDLNGGSQQGPTYVWDNEHSRVYVDTPGIQRDTNFAEFMLSIRDYLVRTVAPELVKLMRKPVSFSTYATIYVHRFTTTRLPHRPEDYRAIINRLFGPQSSKRFRILCTNWERVQEDARLNKIELICRSFGVEKEKVHCCQGTYPDACVFIDDLLKEGRTEGT</sequence>
<keyword evidence="3" id="KW-1185">Reference proteome</keyword>
<dbReference type="OrthoDB" id="3255035at2759"/>
<dbReference type="CDD" id="cd00882">
    <property type="entry name" value="Ras_like_GTPase"/>
    <property type="match status" value="1"/>
</dbReference>
<accession>A0A0C9VNG6</accession>
<name>A0A0C9VNG6_SPHS4</name>
<dbReference type="InterPro" id="IPR027417">
    <property type="entry name" value="P-loop_NTPase"/>
</dbReference>
<evidence type="ECO:0000313" key="3">
    <source>
        <dbReference type="Proteomes" id="UP000054279"/>
    </source>
</evidence>